<name>A0A540K307_MALBA</name>
<evidence type="ECO:0000313" key="2">
    <source>
        <dbReference type="EMBL" id="TQD68640.1"/>
    </source>
</evidence>
<dbReference type="EMBL" id="VIEB01013661">
    <property type="protein sequence ID" value="TQD68640.1"/>
    <property type="molecule type" value="Genomic_DNA"/>
</dbReference>
<comment type="caution">
    <text evidence="2">The sequence shown here is derived from an EMBL/GenBank/DDBJ whole genome shotgun (WGS) entry which is preliminary data.</text>
</comment>
<dbReference type="InterPro" id="IPR038920">
    <property type="entry name" value="At3g05675-like"/>
</dbReference>
<dbReference type="PANTHER" id="PTHR31060:SF3">
    <property type="entry name" value="OS04G0579700 PROTEIN"/>
    <property type="match status" value="1"/>
</dbReference>
<proteinExistence type="predicted"/>
<accession>A0A540K307</accession>
<dbReference type="AlphaFoldDB" id="A0A540K307"/>
<dbReference type="GO" id="GO:0016567">
    <property type="term" value="P:protein ubiquitination"/>
    <property type="evidence" value="ECO:0007669"/>
    <property type="project" value="UniProtKB-UniPathway"/>
</dbReference>
<dbReference type="STRING" id="106549.A0A540K307"/>
<dbReference type="PANTHER" id="PTHR31060">
    <property type="entry name" value="OSJNBA0011J08.25 PROTEIN-RELATED"/>
    <property type="match status" value="1"/>
</dbReference>
<reference evidence="2 3" key="1">
    <citation type="journal article" date="2019" name="G3 (Bethesda)">
        <title>Sequencing of a Wild Apple (Malus baccata) Genome Unravels the Differences Between Cultivated and Wild Apple Species Regarding Disease Resistance and Cold Tolerance.</title>
        <authorList>
            <person name="Chen X."/>
        </authorList>
    </citation>
    <scope>NUCLEOTIDE SEQUENCE [LARGE SCALE GENOMIC DNA]</scope>
    <source>
        <strain evidence="3">cv. Shandingzi</strain>
        <tissue evidence="2">Leaves</tissue>
    </source>
</reference>
<protein>
    <recommendedName>
        <fullName evidence="4">BTB domain-containing protein</fullName>
    </recommendedName>
</protein>
<sequence>MAQPRAQIHQNGVGSASGRKTHVGFVQDKQALMMQRVSHLLMGNRSPGNQFNDPSISDIKLTLSSKDGFSVSMNIHRQILVAHSRFFAVKLSERWVKQQRMAPSPTSSPHPPHC</sequence>
<dbReference type="Proteomes" id="UP000315295">
    <property type="component" value="Unassembled WGS sequence"/>
</dbReference>
<gene>
    <name evidence="2" type="ORF">C1H46_045827</name>
</gene>
<evidence type="ECO:0000313" key="3">
    <source>
        <dbReference type="Proteomes" id="UP000315295"/>
    </source>
</evidence>
<feature type="region of interest" description="Disordered" evidence="1">
    <location>
        <begin position="1"/>
        <end position="22"/>
    </location>
</feature>
<dbReference type="UniPathway" id="UPA00143"/>
<organism evidence="2 3">
    <name type="scientific">Malus baccata</name>
    <name type="common">Siberian crab apple</name>
    <name type="synonym">Pyrus baccata</name>
    <dbReference type="NCBI Taxonomy" id="106549"/>
    <lineage>
        <taxon>Eukaryota</taxon>
        <taxon>Viridiplantae</taxon>
        <taxon>Streptophyta</taxon>
        <taxon>Embryophyta</taxon>
        <taxon>Tracheophyta</taxon>
        <taxon>Spermatophyta</taxon>
        <taxon>Magnoliopsida</taxon>
        <taxon>eudicotyledons</taxon>
        <taxon>Gunneridae</taxon>
        <taxon>Pentapetalae</taxon>
        <taxon>rosids</taxon>
        <taxon>fabids</taxon>
        <taxon>Rosales</taxon>
        <taxon>Rosaceae</taxon>
        <taxon>Amygdaloideae</taxon>
        <taxon>Maleae</taxon>
        <taxon>Malus</taxon>
    </lineage>
</organism>
<keyword evidence="3" id="KW-1185">Reference proteome</keyword>
<evidence type="ECO:0000256" key="1">
    <source>
        <dbReference type="SAM" id="MobiDB-lite"/>
    </source>
</evidence>
<evidence type="ECO:0008006" key="4">
    <source>
        <dbReference type="Google" id="ProtNLM"/>
    </source>
</evidence>